<feature type="region of interest" description="Disordered" evidence="1">
    <location>
        <begin position="1"/>
        <end position="27"/>
    </location>
</feature>
<reference evidence="2" key="1">
    <citation type="journal article" date="2016" name="Nat. Genet.">
        <title>A high-quality carrot genome assembly provides new insights into carotenoid accumulation and asterid genome evolution.</title>
        <authorList>
            <person name="Iorizzo M."/>
            <person name="Ellison S."/>
            <person name="Senalik D."/>
            <person name="Zeng P."/>
            <person name="Satapoomin P."/>
            <person name="Huang J."/>
            <person name="Bowman M."/>
            <person name="Iovene M."/>
            <person name="Sanseverino W."/>
            <person name="Cavagnaro P."/>
            <person name="Yildiz M."/>
            <person name="Macko-Podgorni A."/>
            <person name="Moranska E."/>
            <person name="Grzebelus E."/>
            <person name="Grzebelus D."/>
            <person name="Ashrafi H."/>
            <person name="Zheng Z."/>
            <person name="Cheng S."/>
            <person name="Spooner D."/>
            <person name="Van Deynze A."/>
            <person name="Simon P."/>
        </authorList>
    </citation>
    <scope>NUCLEOTIDE SEQUENCE</scope>
    <source>
        <tissue evidence="2">Leaf</tissue>
    </source>
</reference>
<evidence type="ECO:0000256" key="1">
    <source>
        <dbReference type="SAM" id="MobiDB-lite"/>
    </source>
</evidence>
<name>A0A175YLH7_DAUCS</name>
<gene>
    <name evidence="2" type="ORF">DCAR_0830749</name>
</gene>
<dbReference type="OrthoDB" id="783490at2759"/>
<keyword evidence="3" id="KW-1185">Reference proteome</keyword>
<dbReference type="Proteomes" id="UP000077755">
    <property type="component" value="Chromosome 8"/>
</dbReference>
<dbReference type="KEGG" id="dcr:108198052"/>
<dbReference type="AlphaFoldDB" id="A0A175YLH7"/>
<proteinExistence type="predicted"/>
<sequence length="180" mass="19531">MEQTARTKRGFSSPEGAEEQDTFVEKRPKTLVKQEEDDGDLLAWLNMDDDSAIELYKIFETEFVAPPPFKLKISSTPFSSPKIFQASASYITINSNGDESCGSSFSDANSSVMASVDLGCLCFDSGKSGIMEHGGARDKVVVARESVSEGDGQMDGRKSGFDFDDDMLASFLGEDFVGTN</sequence>
<evidence type="ECO:0000313" key="2">
    <source>
        <dbReference type="EMBL" id="WOH11268.1"/>
    </source>
</evidence>
<reference evidence="2" key="2">
    <citation type="submission" date="2022-03" db="EMBL/GenBank/DDBJ databases">
        <title>Draft title - Genomic analysis of global carrot germplasm unveils the trajectory of domestication and the origin of high carotenoid orange carrot.</title>
        <authorList>
            <person name="Iorizzo M."/>
            <person name="Ellison S."/>
            <person name="Senalik D."/>
            <person name="Macko-Podgorni A."/>
            <person name="Grzebelus D."/>
            <person name="Bostan H."/>
            <person name="Rolling W."/>
            <person name="Curaba J."/>
            <person name="Simon P."/>
        </authorList>
    </citation>
    <scope>NUCLEOTIDE SEQUENCE</scope>
    <source>
        <tissue evidence="2">Leaf</tissue>
    </source>
</reference>
<dbReference type="PANTHER" id="PTHR37265">
    <property type="entry name" value="OS01G0195300 PROTEIN"/>
    <property type="match status" value="1"/>
</dbReference>
<dbReference type="OMA" id="ELESTCM"/>
<dbReference type="PANTHER" id="PTHR37265:SF5">
    <property type="entry name" value="OS01G0195300 PROTEIN"/>
    <property type="match status" value="1"/>
</dbReference>
<accession>A0A175YLH7</accession>
<dbReference type="Gramene" id="KZM83988">
    <property type="protein sequence ID" value="KZM83988"/>
    <property type="gene ID" value="DCAR_028590"/>
</dbReference>
<evidence type="ECO:0000313" key="3">
    <source>
        <dbReference type="Proteomes" id="UP000077755"/>
    </source>
</evidence>
<organism evidence="2 3">
    <name type="scientific">Daucus carota subsp. sativus</name>
    <name type="common">Carrot</name>
    <dbReference type="NCBI Taxonomy" id="79200"/>
    <lineage>
        <taxon>Eukaryota</taxon>
        <taxon>Viridiplantae</taxon>
        <taxon>Streptophyta</taxon>
        <taxon>Embryophyta</taxon>
        <taxon>Tracheophyta</taxon>
        <taxon>Spermatophyta</taxon>
        <taxon>Magnoliopsida</taxon>
        <taxon>eudicotyledons</taxon>
        <taxon>Gunneridae</taxon>
        <taxon>Pentapetalae</taxon>
        <taxon>asterids</taxon>
        <taxon>campanulids</taxon>
        <taxon>Apiales</taxon>
        <taxon>Apiaceae</taxon>
        <taxon>Apioideae</taxon>
        <taxon>Scandiceae</taxon>
        <taxon>Daucinae</taxon>
        <taxon>Daucus</taxon>
        <taxon>Daucus sect. Daucus</taxon>
    </lineage>
</organism>
<protein>
    <submittedName>
        <fullName evidence="2">Uncharacterized protein</fullName>
    </submittedName>
</protein>
<dbReference type="EMBL" id="CP093350">
    <property type="protein sequence ID" value="WOH11268.1"/>
    <property type="molecule type" value="Genomic_DNA"/>
</dbReference>